<evidence type="ECO:0000256" key="4">
    <source>
        <dbReference type="ARBA" id="ARBA00023136"/>
    </source>
</evidence>
<keyword evidence="3 5" id="KW-1133">Transmembrane helix</keyword>
<keyword evidence="2 5" id="KW-0812">Transmembrane</keyword>
<proteinExistence type="predicted"/>
<dbReference type="RefSeq" id="WP_054874074.1">
    <property type="nucleotide sequence ID" value="NZ_LKET01000021.1"/>
</dbReference>
<evidence type="ECO:0000313" key="7">
    <source>
        <dbReference type="EMBL" id="KPU45747.1"/>
    </source>
</evidence>
<sequence>MKWLDNLERKYGRYSIRNLTMYIVGLNGAVFLLMLFNNSIVSKLMLIPSMVLRGEVWRLITYILIPPSASVLFIFFTLYFYYMVGTALEQSWGSFRLNVYYLIGMLGTTIAAFITGAGTTGVYLNLSLFLAFAQLYPNFEILVFFILPVKIKYLAWLNWVYIAYTVLIEPVHLKLAAIVSVINFFIFFWDDIIQWYKMKRMVYKNRKRFFDEVNKGKDRWRR</sequence>
<reference evidence="7 8" key="1">
    <citation type="submission" date="2015-09" db="EMBL/GenBank/DDBJ databases">
        <title>Genome sequence of Oxobacter pfennigii DSM 3222.</title>
        <authorList>
            <person name="Poehlein A."/>
            <person name="Bengelsdorf F.R."/>
            <person name="Schiel-Bengelsdorf B."/>
            <person name="Duerre P."/>
            <person name="Daniel R."/>
        </authorList>
    </citation>
    <scope>NUCLEOTIDE SEQUENCE [LARGE SCALE GENOMIC DNA]</scope>
    <source>
        <strain evidence="7 8">DSM 3222</strain>
    </source>
</reference>
<dbReference type="Gene3D" id="1.20.1540.10">
    <property type="entry name" value="Rhomboid-like"/>
    <property type="match status" value="1"/>
</dbReference>
<dbReference type="SUPFAM" id="SSF144091">
    <property type="entry name" value="Rhomboid-like"/>
    <property type="match status" value="1"/>
</dbReference>
<dbReference type="PATRIC" id="fig|36849.3.peg.1048"/>
<dbReference type="Pfam" id="PF01694">
    <property type="entry name" value="Rhomboid"/>
    <property type="match status" value="1"/>
</dbReference>
<feature type="transmembrane region" description="Helical" evidence="5">
    <location>
        <begin position="177"/>
        <end position="196"/>
    </location>
</feature>
<dbReference type="STRING" id="36849.OXPF_09810"/>
<feature type="transmembrane region" description="Helical" evidence="5">
    <location>
        <begin position="123"/>
        <end position="146"/>
    </location>
</feature>
<evidence type="ECO:0000256" key="2">
    <source>
        <dbReference type="ARBA" id="ARBA00022692"/>
    </source>
</evidence>
<feature type="transmembrane region" description="Helical" evidence="5">
    <location>
        <begin position="60"/>
        <end position="85"/>
    </location>
</feature>
<dbReference type="Proteomes" id="UP000050326">
    <property type="component" value="Unassembled WGS sequence"/>
</dbReference>
<gene>
    <name evidence="7" type="ORF">OXPF_09810</name>
</gene>
<dbReference type="GO" id="GO:0004252">
    <property type="term" value="F:serine-type endopeptidase activity"/>
    <property type="evidence" value="ECO:0007669"/>
    <property type="project" value="InterPro"/>
</dbReference>
<feature type="transmembrane region" description="Helical" evidence="5">
    <location>
        <begin position="153"/>
        <end position="171"/>
    </location>
</feature>
<dbReference type="OrthoDB" id="9778756at2"/>
<evidence type="ECO:0000256" key="3">
    <source>
        <dbReference type="ARBA" id="ARBA00022989"/>
    </source>
</evidence>
<feature type="domain" description="Peptidase S54 rhomboid" evidence="6">
    <location>
        <begin position="54"/>
        <end position="164"/>
    </location>
</feature>
<dbReference type="AlphaFoldDB" id="A0A0P9AK50"/>
<feature type="transmembrane region" description="Helical" evidence="5">
    <location>
        <begin position="97"/>
        <end position="117"/>
    </location>
</feature>
<comment type="subcellular location">
    <subcellularLocation>
        <location evidence="1">Membrane</location>
        <topology evidence="1">Multi-pass membrane protein</topology>
    </subcellularLocation>
</comment>
<dbReference type="EMBL" id="LKET01000021">
    <property type="protein sequence ID" value="KPU45747.1"/>
    <property type="molecule type" value="Genomic_DNA"/>
</dbReference>
<dbReference type="GO" id="GO:0016020">
    <property type="term" value="C:membrane"/>
    <property type="evidence" value="ECO:0007669"/>
    <property type="project" value="UniProtKB-SubCell"/>
</dbReference>
<evidence type="ECO:0000313" key="8">
    <source>
        <dbReference type="Proteomes" id="UP000050326"/>
    </source>
</evidence>
<dbReference type="InterPro" id="IPR022764">
    <property type="entry name" value="Peptidase_S54_rhomboid_dom"/>
</dbReference>
<evidence type="ECO:0000259" key="6">
    <source>
        <dbReference type="Pfam" id="PF01694"/>
    </source>
</evidence>
<evidence type="ECO:0000256" key="5">
    <source>
        <dbReference type="SAM" id="Phobius"/>
    </source>
</evidence>
<comment type="caution">
    <text evidence="7">The sequence shown here is derived from an EMBL/GenBank/DDBJ whole genome shotgun (WGS) entry which is preliminary data.</text>
</comment>
<evidence type="ECO:0000256" key="1">
    <source>
        <dbReference type="ARBA" id="ARBA00004141"/>
    </source>
</evidence>
<name>A0A0P9AK50_9CLOT</name>
<keyword evidence="8" id="KW-1185">Reference proteome</keyword>
<protein>
    <recommendedName>
        <fullName evidence="6">Peptidase S54 rhomboid domain-containing protein</fullName>
    </recommendedName>
</protein>
<keyword evidence="4 5" id="KW-0472">Membrane</keyword>
<dbReference type="InterPro" id="IPR035952">
    <property type="entry name" value="Rhomboid-like_sf"/>
</dbReference>
<organism evidence="7 8">
    <name type="scientific">Oxobacter pfennigii</name>
    <dbReference type="NCBI Taxonomy" id="36849"/>
    <lineage>
        <taxon>Bacteria</taxon>
        <taxon>Bacillati</taxon>
        <taxon>Bacillota</taxon>
        <taxon>Clostridia</taxon>
        <taxon>Eubacteriales</taxon>
        <taxon>Clostridiaceae</taxon>
        <taxon>Oxobacter</taxon>
    </lineage>
</organism>
<accession>A0A0P9AK50</accession>
<feature type="transmembrane region" description="Helical" evidence="5">
    <location>
        <begin position="21"/>
        <end position="40"/>
    </location>
</feature>